<sequence length="139" mass="15941">MLLKEIELKLENESVRNLNQIPYAVWLAGNEIRINCRFCLVHMKWNLKFLFGSHEMKLEFIFIMKIIKTLKFRRWWQRRWRVAVMVAAMVAATVVTALIVVAEVVVMVAMAAGDGNNGGNDDDGSGGGGDDGGWWLWRW</sequence>
<evidence type="ECO:0000313" key="2">
    <source>
        <dbReference type="EMBL" id="KAJ0221385.1"/>
    </source>
</evidence>
<dbReference type="AlphaFoldDB" id="A0A9R1WF59"/>
<comment type="caution">
    <text evidence="2">The sequence shown here is derived from an EMBL/GenBank/DDBJ whole genome shotgun (WGS) entry which is preliminary data.</text>
</comment>
<keyword evidence="1" id="KW-0472">Membrane</keyword>
<evidence type="ECO:0008006" key="4">
    <source>
        <dbReference type="Google" id="ProtNLM"/>
    </source>
</evidence>
<dbReference type="EMBL" id="NBSK02000002">
    <property type="protein sequence ID" value="KAJ0221385.1"/>
    <property type="molecule type" value="Genomic_DNA"/>
</dbReference>
<name>A0A9R1WF59_LACSA</name>
<keyword evidence="1" id="KW-1133">Transmembrane helix</keyword>
<accession>A0A9R1WF59</accession>
<reference evidence="2 3" key="1">
    <citation type="journal article" date="2017" name="Nat. Commun.">
        <title>Genome assembly with in vitro proximity ligation data and whole-genome triplication in lettuce.</title>
        <authorList>
            <person name="Reyes-Chin-Wo S."/>
            <person name="Wang Z."/>
            <person name="Yang X."/>
            <person name="Kozik A."/>
            <person name="Arikit S."/>
            <person name="Song C."/>
            <person name="Xia L."/>
            <person name="Froenicke L."/>
            <person name="Lavelle D.O."/>
            <person name="Truco M.J."/>
            <person name="Xia R."/>
            <person name="Zhu S."/>
            <person name="Xu C."/>
            <person name="Xu H."/>
            <person name="Xu X."/>
            <person name="Cox K."/>
            <person name="Korf I."/>
            <person name="Meyers B.C."/>
            <person name="Michelmore R.W."/>
        </authorList>
    </citation>
    <scope>NUCLEOTIDE SEQUENCE [LARGE SCALE GENOMIC DNA]</scope>
    <source>
        <strain evidence="3">cv. Salinas</strain>
        <tissue evidence="2">Seedlings</tissue>
    </source>
</reference>
<evidence type="ECO:0000256" key="1">
    <source>
        <dbReference type="SAM" id="Phobius"/>
    </source>
</evidence>
<proteinExistence type="predicted"/>
<dbReference type="Proteomes" id="UP000235145">
    <property type="component" value="Unassembled WGS sequence"/>
</dbReference>
<evidence type="ECO:0000313" key="3">
    <source>
        <dbReference type="Proteomes" id="UP000235145"/>
    </source>
</evidence>
<gene>
    <name evidence="2" type="ORF">LSAT_V11C200074180</name>
</gene>
<feature type="transmembrane region" description="Helical" evidence="1">
    <location>
        <begin position="82"/>
        <end position="112"/>
    </location>
</feature>
<keyword evidence="1" id="KW-0812">Transmembrane</keyword>
<organism evidence="2 3">
    <name type="scientific">Lactuca sativa</name>
    <name type="common">Garden lettuce</name>
    <dbReference type="NCBI Taxonomy" id="4236"/>
    <lineage>
        <taxon>Eukaryota</taxon>
        <taxon>Viridiplantae</taxon>
        <taxon>Streptophyta</taxon>
        <taxon>Embryophyta</taxon>
        <taxon>Tracheophyta</taxon>
        <taxon>Spermatophyta</taxon>
        <taxon>Magnoliopsida</taxon>
        <taxon>eudicotyledons</taxon>
        <taxon>Gunneridae</taxon>
        <taxon>Pentapetalae</taxon>
        <taxon>asterids</taxon>
        <taxon>campanulids</taxon>
        <taxon>Asterales</taxon>
        <taxon>Asteraceae</taxon>
        <taxon>Cichorioideae</taxon>
        <taxon>Cichorieae</taxon>
        <taxon>Lactucinae</taxon>
        <taxon>Lactuca</taxon>
    </lineage>
</organism>
<protein>
    <recommendedName>
        <fullName evidence="4">Transmembrane protein</fullName>
    </recommendedName>
</protein>
<keyword evidence="3" id="KW-1185">Reference proteome</keyword>